<proteinExistence type="inferred from homology"/>
<dbReference type="GO" id="GO:0009251">
    <property type="term" value="P:glucan catabolic process"/>
    <property type="evidence" value="ECO:0007669"/>
    <property type="project" value="TreeGrafter"/>
</dbReference>
<accession>A0A0W0FL90</accession>
<dbReference type="PANTHER" id="PTHR31297:SF34">
    <property type="entry name" value="GLUCAN 1,3-BETA-GLUCOSIDASE 2"/>
    <property type="match status" value="1"/>
</dbReference>
<keyword evidence="8" id="KW-0812">Transmembrane</keyword>
<dbReference type="PANTHER" id="PTHR31297">
    <property type="entry name" value="GLUCAN ENDO-1,6-BETA-GLUCOSIDASE B"/>
    <property type="match status" value="1"/>
</dbReference>
<keyword evidence="8" id="KW-0472">Membrane</keyword>
<reference evidence="9 10" key="1">
    <citation type="submission" date="2015-12" db="EMBL/GenBank/DDBJ databases">
        <title>Draft genome sequence of Moniliophthora roreri, the causal agent of frosty pod rot of cacao.</title>
        <authorList>
            <person name="Aime M.C."/>
            <person name="Diaz-Valderrama J.R."/>
            <person name="Kijpornyongpan T."/>
            <person name="Phillips-Mora W."/>
        </authorList>
    </citation>
    <scope>NUCLEOTIDE SEQUENCE [LARGE SCALE GENOMIC DNA]</scope>
    <source>
        <strain evidence="9 10">MCA 2952</strain>
    </source>
</reference>
<name>A0A0W0FL90_MONRR</name>
<dbReference type="InterPro" id="IPR050386">
    <property type="entry name" value="Glycosyl_hydrolase_5"/>
</dbReference>
<dbReference type="GO" id="GO:0071555">
    <property type="term" value="P:cell wall organization"/>
    <property type="evidence" value="ECO:0007669"/>
    <property type="project" value="UniProtKB-KW"/>
</dbReference>
<evidence type="ECO:0000256" key="5">
    <source>
        <dbReference type="ARBA" id="ARBA00023316"/>
    </source>
</evidence>
<comment type="catalytic activity">
    <reaction evidence="6">
        <text>Successive hydrolysis of beta-D-glucose units from the non-reducing ends of (1-&gt;3)-beta-D-glucans, releasing alpha-glucose.</text>
        <dbReference type="EC" id="3.2.1.58"/>
    </reaction>
</comment>
<comment type="caution">
    <text evidence="9">The sequence shown here is derived from an EMBL/GenBank/DDBJ whole genome shotgun (WGS) entry which is preliminary data.</text>
</comment>
<dbReference type="SUPFAM" id="SSF51445">
    <property type="entry name" value="(Trans)glycosidases"/>
    <property type="match status" value="1"/>
</dbReference>
<feature type="transmembrane region" description="Helical" evidence="8">
    <location>
        <begin position="49"/>
        <end position="71"/>
    </location>
</feature>
<evidence type="ECO:0000256" key="4">
    <source>
        <dbReference type="ARBA" id="ARBA00023295"/>
    </source>
</evidence>
<evidence type="ECO:0000313" key="10">
    <source>
        <dbReference type="Proteomes" id="UP000054988"/>
    </source>
</evidence>
<protein>
    <recommendedName>
        <fullName evidence="7">glucan 1,3-beta-glucosidase</fullName>
        <ecNumber evidence="7">3.2.1.58</ecNumber>
    </recommendedName>
</protein>
<dbReference type="Proteomes" id="UP000054988">
    <property type="component" value="Unassembled WGS sequence"/>
</dbReference>
<dbReference type="eggNOG" id="ENOG502SJ8R">
    <property type="taxonomic scope" value="Eukaryota"/>
</dbReference>
<evidence type="ECO:0000313" key="9">
    <source>
        <dbReference type="EMBL" id="KTB37080.1"/>
    </source>
</evidence>
<keyword evidence="5" id="KW-0961">Cell wall biogenesis/degradation</keyword>
<evidence type="ECO:0000256" key="2">
    <source>
        <dbReference type="ARBA" id="ARBA00022801"/>
    </source>
</evidence>
<evidence type="ECO:0000256" key="7">
    <source>
        <dbReference type="ARBA" id="ARBA00038929"/>
    </source>
</evidence>
<organism evidence="9 10">
    <name type="scientific">Moniliophthora roreri</name>
    <name type="common">Frosty pod rot fungus</name>
    <name type="synonym">Monilia roreri</name>
    <dbReference type="NCBI Taxonomy" id="221103"/>
    <lineage>
        <taxon>Eukaryota</taxon>
        <taxon>Fungi</taxon>
        <taxon>Dikarya</taxon>
        <taxon>Basidiomycota</taxon>
        <taxon>Agaricomycotina</taxon>
        <taxon>Agaricomycetes</taxon>
        <taxon>Agaricomycetidae</taxon>
        <taxon>Agaricales</taxon>
        <taxon>Marasmiineae</taxon>
        <taxon>Marasmiaceae</taxon>
        <taxon>Moniliophthora</taxon>
    </lineage>
</organism>
<dbReference type="EC" id="3.2.1.58" evidence="7"/>
<gene>
    <name evidence="9" type="ORF">WG66_10250</name>
</gene>
<dbReference type="EMBL" id="LATX01001869">
    <property type="protein sequence ID" value="KTB37080.1"/>
    <property type="molecule type" value="Genomic_DNA"/>
</dbReference>
<dbReference type="Gene3D" id="3.20.20.80">
    <property type="entry name" value="Glycosidases"/>
    <property type="match status" value="1"/>
</dbReference>
<dbReference type="InterPro" id="IPR017853">
    <property type="entry name" value="GH"/>
</dbReference>
<sequence>MSHIEASESQTSYPAITRDDSKDCLLDVQKHEESSRYLAQFKFTPKWKIVTSLVFGTLVLFGGIALTAVLIDREKGLHHLSATSGGNGSTIVTDTNMTFLYTNDFGGDWAWDPSDPFGRGGRAQDWSKRIPGLGEQVDEKDTWQWGKDIVRGVNLGGWLGEFSFTLTLTRPFITPTLYNKYYALTKDNEAHVVDEWSLSFAMGANLSTEMEEHYRTFITEQDFAQIAASGLNWVRISIGYWAIETWPGEPFLEGVSWKYFLKAIQWARKYGVRIFLQVEGLPGSQNGWDHSGKGGTVNLMNGIMGIANAQRAISYLRVFNEFLSRNEYKDVVPVLGIANDIRFSVIGRESIESFYKIVYDTLRRDAGFGEGKGPILVIQDGFQGVSLWEGFMPGADRLALDQHPGRHTSKAMADEQSIGSEWAVATNRSSAQFGITLGGEFKLWVNGIDNPTLYANCSYWNNPESWDDTTIHSLREVTLASMDALQHWFYYTWKVRLLDSESSVGGRVMWDYQRGREGGWVPKDPRDAVGHCPLMSSFDGVYPASATGDSLGDSTATSIAETSPIPFPPTSVATPAGVNGTLMNWLPRLTPTGTLPVLEGAGASTSVIEGVYV</sequence>
<dbReference type="GO" id="GO:0009986">
    <property type="term" value="C:cell surface"/>
    <property type="evidence" value="ECO:0007669"/>
    <property type="project" value="TreeGrafter"/>
</dbReference>
<keyword evidence="3" id="KW-0325">Glycoprotein</keyword>
<evidence type="ECO:0000256" key="1">
    <source>
        <dbReference type="ARBA" id="ARBA00005641"/>
    </source>
</evidence>
<dbReference type="GO" id="GO:0005576">
    <property type="term" value="C:extracellular region"/>
    <property type="evidence" value="ECO:0007669"/>
    <property type="project" value="TreeGrafter"/>
</dbReference>
<dbReference type="AlphaFoldDB" id="A0A0W0FL90"/>
<evidence type="ECO:0000256" key="6">
    <source>
        <dbReference type="ARBA" id="ARBA00036824"/>
    </source>
</evidence>
<keyword evidence="8" id="KW-1133">Transmembrane helix</keyword>
<evidence type="ECO:0000256" key="8">
    <source>
        <dbReference type="SAM" id="Phobius"/>
    </source>
</evidence>
<keyword evidence="2" id="KW-0378">Hydrolase</keyword>
<evidence type="ECO:0000256" key="3">
    <source>
        <dbReference type="ARBA" id="ARBA00023180"/>
    </source>
</evidence>
<comment type="similarity">
    <text evidence="1">Belongs to the glycosyl hydrolase 5 (cellulase A) family.</text>
</comment>
<keyword evidence="4" id="KW-0326">Glycosidase</keyword>
<dbReference type="GO" id="GO:0004338">
    <property type="term" value="F:glucan exo-1,3-beta-glucosidase activity"/>
    <property type="evidence" value="ECO:0007669"/>
    <property type="project" value="UniProtKB-EC"/>
</dbReference>